<accession>A0ABQ7FBY9</accession>
<comment type="caution">
    <text evidence="2">The sequence shown here is derived from an EMBL/GenBank/DDBJ whole genome shotgun (WGS) entry which is preliminary data.</text>
</comment>
<dbReference type="Proteomes" id="UP000266723">
    <property type="component" value="Unassembled WGS sequence"/>
</dbReference>
<reference evidence="2 3" key="1">
    <citation type="journal article" date="2020" name="BMC Genomics">
        <title>Intraspecific diversification of the crop wild relative Brassica cretica Lam. using demographic model selection.</title>
        <authorList>
            <person name="Kioukis A."/>
            <person name="Michalopoulou V.A."/>
            <person name="Briers L."/>
            <person name="Pirintsos S."/>
            <person name="Studholme D.J."/>
            <person name="Pavlidis P."/>
            <person name="Sarris P.F."/>
        </authorList>
    </citation>
    <scope>NUCLEOTIDE SEQUENCE [LARGE SCALE GENOMIC DNA]</scope>
    <source>
        <strain evidence="3">cv. PFS-1207/04</strain>
    </source>
</reference>
<name>A0ABQ7FBY9_BRACR</name>
<dbReference type="EMBL" id="QGKV02000297">
    <property type="protein sequence ID" value="KAF3612079.1"/>
    <property type="molecule type" value="Genomic_DNA"/>
</dbReference>
<evidence type="ECO:0000313" key="2">
    <source>
        <dbReference type="EMBL" id="KAF3612079.1"/>
    </source>
</evidence>
<keyword evidence="3" id="KW-1185">Reference proteome</keyword>
<sequence length="76" mass="8408">MNSTPRRCSRKTTHACSPRLDSLYSRENPEAPHKEEESKMRGLRERLENRRAGVATGAGEIPVTGIKSKAAVILGF</sequence>
<feature type="region of interest" description="Disordered" evidence="1">
    <location>
        <begin position="1"/>
        <end position="57"/>
    </location>
</feature>
<evidence type="ECO:0000256" key="1">
    <source>
        <dbReference type="SAM" id="MobiDB-lite"/>
    </source>
</evidence>
<proteinExistence type="predicted"/>
<evidence type="ECO:0000313" key="3">
    <source>
        <dbReference type="Proteomes" id="UP000266723"/>
    </source>
</evidence>
<feature type="compositionally biased region" description="Basic and acidic residues" evidence="1">
    <location>
        <begin position="27"/>
        <end position="51"/>
    </location>
</feature>
<protein>
    <submittedName>
        <fullName evidence="2">Uncharacterized protein</fullName>
    </submittedName>
</protein>
<organism evidence="2 3">
    <name type="scientific">Brassica cretica</name>
    <name type="common">Mustard</name>
    <dbReference type="NCBI Taxonomy" id="69181"/>
    <lineage>
        <taxon>Eukaryota</taxon>
        <taxon>Viridiplantae</taxon>
        <taxon>Streptophyta</taxon>
        <taxon>Embryophyta</taxon>
        <taxon>Tracheophyta</taxon>
        <taxon>Spermatophyta</taxon>
        <taxon>Magnoliopsida</taxon>
        <taxon>eudicotyledons</taxon>
        <taxon>Gunneridae</taxon>
        <taxon>Pentapetalae</taxon>
        <taxon>rosids</taxon>
        <taxon>malvids</taxon>
        <taxon>Brassicales</taxon>
        <taxon>Brassicaceae</taxon>
        <taxon>Brassiceae</taxon>
        <taxon>Brassica</taxon>
    </lineage>
</organism>
<gene>
    <name evidence="2" type="ORF">DY000_02044516</name>
</gene>